<protein>
    <submittedName>
        <fullName evidence="2">AMP-fatty acid ligase</fullName>
    </submittedName>
</protein>
<dbReference type="OrthoDB" id="9787658at2"/>
<dbReference type="RefSeq" id="WP_107347142.1">
    <property type="nucleotide sequence ID" value="NZ_PYMH01000001.1"/>
</dbReference>
<organism evidence="2 3">
    <name type="scientific">Photobacterium lutimaris</name>
    <dbReference type="NCBI Taxonomy" id="388278"/>
    <lineage>
        <taxon>Bacteria</taxon>
        <taxon>Pseudomonadati</taxon>
        <taxon>Pseudomonadota</taxon>
        <taxon>Gammaproteobacteria</taxon>
        <taxon>Vibrionales</taxon>
        <taxon>Vibrionaceae</taxon>
        <taxon>Photobacterium</taxon>
    </lineage>
</organism>
<accession>A0A2T3J3A4</accession>
<dbReference type="Proteomes" id="UP000241222">
    <property type="component" value="Unassembled WGS sequence"/>
</dbReference>
<gene>
    <name evidence="2" type="ORF">C9I99_01855</name>
</gene>
<dbReference type="Gene3D" id="3.30.300.30">
    <property type="match status" value="1"/>
</dbReference>
<dbReference type="EMBL" id="PYMH01000001">
    <property type="protein sequence ID" value="PSU35787.1"/>
    <property type="molecule type" value="Genomic_DNA"/>
</dbReference>
<keyword evidence="3" id="KW-1185">Reference proteome</keyword>
<dbReference type="InterPro" id="IPR045851">
    <property type="entry name" value="AMP-bd_C_sf"/>
</dbReference>
<dbReference type="PANTHER" id="PTHR45398">
    <property type="match status" value="1"/>
</dbReference>
<evidence type="ECO:0000313" key="2">
    <source>
        <dbReference type="EMBL" id="PSU35787.1"/>
    </source>
</evidence>
<dbReference type="AlphaFoldDB" id="A0A2T3J3A4"/>
<comment type="caution">
    <text evidence="2">The sequence shown here is derived from an EMBL/GenBank/DDBJ whole genome shotgun (WGS) entry which is preliminary data.</text>
</comment>
<evidence type="ECO:0000313" key="3">
    <source>
        <dbReference type="Proteomes" id="UP000241222"/>
    </source>
</evidence>
<name>A0A2T3J3A4_9GAMM</name>
<feature type="domain" description="AMP-dependent synthetase/ligase" evidence="1">
    <location>
        <begin position="33"/>
        <end position="301"/>
    </location>
</feature>
<dbReference type="GO" id="GO:0016874">
    <property type="term" value="F:ligase activity"/>
    <property type="evidence" value="ECO:0007669"/>
    <property type="project" value="UniProtKB-KW"/>
</dbReference>
<reference evidence="2 3" key="1">
    <citation type="submission" date="2018-03" db="EMBL/GenBank/DDBJ databases">
        <title>Whole genome sequencing of Histamine producing bacteria.</title>
        <authorList>
            <person name="Butler K."/>
        </authorList>
    </citation>
    <scope>NUCLEOTIDE SEQUENCE [LARGE SCALE GENOMIC DNA]</scope>
    <source>
        <strain evidence="2 3">JCM 13586</strain>
    </source>
</reference>
<evidence type="ECO:0000259" key="1">
    <source>
        <dbReference type="Pfam" id="PF00501"/>
    </source>
</evidence>
<dbReference type="SUPFAM" id="SSF56801">
    <property type="entry name" value="Acetyl-CoA synthetase-like"/>
    <property type="match status" value="1"/>
</dbReference>
<proteinExistence type="predicted"/>
<dbReference type="Pfam" id="PF00501">
    <property type="entry name" value="AMP-binding"/>
    <property type="match status" value="1"/>
</dbReference>
<dbReference type="InterPro" id="IPR042099">
    <property type="entry name" value="ANL_N_sf"/>
</dbReference>
<dbReference type="PANTHER" id="PTHR45398:SF1">
    <property type="entry name" value="ENZYME, PUTATIVE (JCVI)-RELATED"/>
    <property type="match status" value="1"/>
</dbReference>
<keyword evidence="2" id="KW-0436">Ligase</keyword>
<dbReference type="InterPro" id="IPR000873">
    <property type="entry name" value="AMP-dep_synth/lig_dom"/>
</dbReference>
<dbReference type="Gene3D" id="3.40.50.12780">
    <property type="entry name" value="N-terminal domain of ligase-like"/>
    <property type="match status" value="1"/>
</dbReference>
<sequence length="465" mass="52235">MNTQQIDGSNFLRPELCSLSKVMTSSRLQTLLVAGDSDIDWAQFQADVKALQRTLISSPLQRWALCFDDSYLFAVAFFALSHAGKDIVLPGNHQPSALEELVDHFEAILHDKLDSMPLEAHQLPLPLDKPDFHAADIEIKPLNLRNVTLTLFTSGSSGMPKAITKSLETIDAEICHLEQVWGDLLRGASVVSTVSHQHIYGLLFRVLWPLCAGRPFSRQDCRYPEQVMLAANPDTVLISSPALLKRLDAEPASASFRAIFSSGGPLSLDVAHRVETIFRQLPVEVFGSTETGGIGYRQQQTAETPWKRFDVIDIALNVDGCLRLRSPYIESEDWYHTSDLCQCLGENHFIVKGRSDRVVKVEEKRISLAEVERHLCHLEWVEEAVVLPLADTKRLVIATVITLNQEGQQKLAQLGRGPFWLAVRQGLRQWVEPVGIPRRFRVVDEIPQNSQGKHQVNELKQLFDE</sequence>